<reference evidence="18 19" key="1">
    <citation type="submission" date="2018-11" db="EMBL/GenBank/DDBJ databases">
        <authorList>
            <person name="Lopez-Roques C."/>
            <person name="Donnadieu C."/>
            <person name="Bouchez O."/>
            <person name="Klopp C."/>
            <person name="Cabau C."/>
            <person name="Zahm M."/>
        </authorList>
    </citation>
    <scope>NUCLEOTIDE SEQUENCE [LARGE SCALE GENOMIC DNA]</scope>
    <source>
        <strain evidence="18">RS831</strain>
        <tissue evidence="18">Whole body</tissue>
    </source>
</reference>
<dbReference type="OrthoDB" id="1058301at2759"/>
<sequence>MSLLYVLLPVLGGYTFTSLYLLKNPHILHKKKRSAFYCTHISHRGGCGERIESTMEAFENAVTQGTEMLEMDCHLTRDEYVVVSHDENLLRQTGQDVNISSLDFQDLPLYKERMKVLFYEGRYSSGTDRKIALLEDVFRKFPELPVSIEIKENNKRLMQKVSDLVKSYDREGTTVWASEDNTIMKECRRTNASMPYSFSMLRGVLLLLLFYTGLLPFVPLGESLLQFYLPRIMNRRYFPGGILANGLVVSLLEKVTMRRSLFKHLAARGIQVHLFVCNEEEDIKAAIEVGATGVMTDYPTLLTTYFCRNNCWLRYLELVLSDMVKLTKAKTFQAYLDSCHRRYSCVHCRAHLANHDDLISKSFQGSQGRAYLFNSVVNVGCGPAEERLLLTGLHAVADIYCENCHTTLGWKYEQAFELSQKYKEGKYIIELSHMIKDNGWD</sequence>
<dbReference type="InterPro" id="IPR030395">
    <property type="entry name" value="GP_PDE_dom"/>
</dbReference>
<reference evidence="18 19" key="2">
    <citation type="submission" date="2019-01" db="EMBL/GenBank/DDBJ databases">
        <title>A chromosome length genome reference of the Java medaka (oryzias javanicus).</title>
        <authorList>
            <person name="Herpin A."/>
            <person name="Takehana Y."/>
            <person name="Naruse K."/>
            <person name="Ansai S."/>
            <person name="Kawaguchi M."/>
        </authorList>
    </citation>
    <scope>NUCLEOTIDE SEQUENCE [LARGE SCALE GENOMIC DNA]</scope>
    <source>
        <strain evidence="18">RS831</strain>
        <tissue evidence="18">Whole body</tissue>
    </source>
</reference>
<comment type="catalytic activity">
    <reaction evidence="12">
        <text>N-hexadecanoyl-1-(9Z-octadecenoyl)-sn-glycero-3-phosphoethanolamine + H2O = N-hexadecanoylethanolamine + 1-(9Z-octadecenoyl)-sn-glycero-3-phosphate + H(+)</text>
        <dbReference type="Rhea" id="RHEA:53168"/>
        <dbReference type="ChEBI" id="CHEBI:15377"/>
        <dbReference type="ChEBI" id="CHEBI:15378"/>
        <dbReference type="ChEBI" id="CHEBI:71464"/>
        <dbReference type="ChEBI" id="CHEBI:74544"/>
        <dbReference type="ChEBI" id="CHEBI:85217"/>
    </reaction>
    <physiologicalReaction direction="left-to-right" evidence="12">
        <dbReference type="Rhea" id="RHEA:53169"/>
    </physiologicalReaction>
</comment>
<evidence type="ECO:0000259" key="16">
    <source>
        <dbReference type="PROSITE" id="PS51704"/>
    </source>
</evidence>
<evidence type="ECO:0000256" key="5">
    <source>
        <dbReference type="ARBA" id="ARBA00022801"/>
    </source>
</evidence>
<evidence type="ECO:0000256" key="6">
    <source>
        <dbReference type="ARBA" id="ARBA00022833"/>
    </source>
</evidence>
<keyword evidence="4" id="KW-0479">Metal-binding</keyword>
<comment type="subcellular location">
    <subcellularLocation>
        <location evidence="1">Membrane</location>
    </subcellularLocation>
</comment>
<dbReference type="GO" id="GO:0046475">
    <property type="term" value="P:glycerophospholipid catabolic process"/>
    <property type="evidence" value="ECO:0007669"/>
    <property type="project" value="TreeGrafter"/>
</dbReference>
<comment type="catalytic activity">
    <reaction evidence="14">
        <text>N,1-di-(9Z-octadecenoyl)-sn-glycero-3-phosphoethanolamine + H2O = N-(9Z-octadecenoyl) ethanolamine + 1-(9Z-octadecenoyl)-sn-glycero-3-phosphate + H(+)</text>
        <dbReference type="Rhea" id="RHEA:56460"/>
        <dbReference type="ChEBI" id="CHEBI:15377"/>
        <dbReference type="ChEBI" id="CHEBI:15378"/>
        <dbReference type="ChEBI" id="CHEBI:71466"/>
        <dbReference type="ChEBI" id="CHEBI:74544"/>
        <dbReference type="ChEBI" id="CHEBI:85222"/>
    </reaction>
    <physiologicalReaction direction="left-to-right" evidence="14">
        <dbReference type="Rhea" id="RHEA:56461"/>
    </physiologicalReaction>
</comment>
<keyword evidence="19" id="KW-1185">Reference proteome</keyword>
<dbReference type="Gene3D" id="3.20.20.190">
    <property type="entry name" value="Phosphatidylinositol (PI) phosphodiesterase"/>
    <property type="match status" value="1"/>
</dbReference>
<feature type="transmembrane region" description="Helical" evidence="15">
    <location>
        <begin position="6"/>
        <end position="22"/>
    </location>
</feature>
<evidence type="ECO:0000313" key="19">
    <source>
        <dbReference type="Proteomes" id="UP000283210"/>
    </source>
</evidence>
<dbReference type="Pfam" id="PF03226">
    <property type="entry name" value="Yippee-Mis18"/>
    <property type="match status" value="1"/>
</dbReference>
<evidence type="ECO:0008006" key="20">
    <source>
        <dbReference type="Google" id="ProtNLM"/>
    </source>
</evidence>
<dbReference type="GO" id="GO:0005789">
    <property type="term" value="C:endoplasmic reticulum membrane"/>
    <property type="evidence" value="ECO:0007669"/>
    <property type="project" value="TreeGrafter"/>
</dbReference>
<evidence type="ECO:0000256" key="15">
    <source>
        <dbReference type="SAM" id="Phobius"/>
    </source>
</evidence>
<feature type="domain" description="GP-PDE" evidence="16">
    <location>
        <begin position="38"/>
        <end position="306"/>
    </location>
</feature>
<evidence type="ECO:0000313" key="18">
    <source>
        <dbReference type="EMBL" id="RVE69323.1"/>
    </source>
</evidence>
<dbReference type="GO" id="GO:0046872">
    <property type="term" value="F:metal ion binding"/>
    <property type="evidence" value="ECO:0007669"/>
    <property type="project" value="UniProtKB-KW"/>
</dbReference>
<dbReference type="InterPro" id="IPR017946">
    <property type="entry name" value="PLC-like_Pdiesterase_TIM-brl"/>
</dbReference>
<accession>A0A3S2ML48</accession>
<dbReference type="EMBL" id="CM012444">
    <property type="protein sequence ID" value="RVE69323.1"/>
    <property type="molecule type" value="Genomic_DNA"/>
</dbReference>
<dbReference type="GO" id="GO:0008081">
    <property type="term" value="F:phosphoric diester hydrolase activity"/>
    <property type="evidence" value="ECO:0007669"/>
    <property type="project" value="InterPro"/>
</dbReference>
<name>A0A3S2ML48_ORYJA</name>
<evidence type="ECO:0000256" key="10">
    <source>
        <dbReference type="ARBA" id="ARBA00036083"/>
    </source>
</evidence>
<dbReference type="PROSITE" id="PS51704">
    <property type="entry name" value="GP_PDE"/>
    <property type="match status" value="1"/>
</dbReference>
<dbReference type="SUPFAM" id="SSF51695">
    <property type="entry name" value="PLC-like phosphodiesterases"/>
    <property type="match status" value="1"/>
</dbReference>
<evidence type="ECO:0000259" key="17">
    <source>
        <dbReference type="PROSITE" id="PS51792"/>
    </source>
</evidence>
<dbReference type="GO" id="GO:0004622">
    <property type="term" value="F:phosphatidylcholine lysophospholipase activity"/>
    <property type="evidence" value="ECO:0007669"/>
    <property type="project" value="TreeGrafter"/>
</dbReference>
<dbReference type="AlphaFoldDB" id="A0A3S2ML48"/>
<dbReference type="PROSITE" id="PS51792">
    <property type="entry name" value="YIPPEE"/>
    <property type="match status" value="1"/>
</dbReference>
<dbReference type="InterPro" id="IPR052271">
    <property type="entry name" value="GDPD-Related"/>
</dbReference>
<keyword evidence="7 15" id="KW-1133">Transmembrane helix</keyword>
<dbReference type="Proteomes" id="UP000283210">
    <property type="component" value="Chromosome 8"/>
</dbReference>
<evidence type="ECO:0000256" key="3">
    <source>
        <dbReference type="ARBA" id="ARBA00022692"/>
    </source>
</evidence>
<dbReference type="InterPro" id="IPR004910">
    <property type="entry name" value="Yippee/Mis18/Cereblon"/>
</dbReference>
<evidence type="ECO:0000256" key="14">
    <source>
        <dbReference type="ARBA" id="ARBA00048947"/>
    </source>
</evidence>
<keyword evidence="8" id="KW-0443">Lipid metabolism</keyword>
<evidence type="ECO:0000256" key="2">
    <source>
        <dbReference type="ARBA" id="ARBA00007277"/>
    </source>
</evidence>
<comment type="catalytic activity">
    <reaction evidence="11">
        <text>N-(5Z,8Z,11Z,14Z-eicosatetraenoyl)-1-(9Z-octadecenoyl)-sn-glycero-3-phosphoethanolamine + H2O = N-(5Z,8Z,11Z,14Z-eicosatetraenoyl)-ethanolamine + 1-(9Z-octadecenoyl)-sn-glycero-3-phosphate + H(+)</text>
        <dbReference type="Rhea" id="RHEA:45544"/>
        <dbReference type="ChEBI" id="CHEBI:2700"/>
        <dbReference type="ChEBI" id="CHEBI:15377"/>
        <dbReference type="ChEBI" id="CHEBI:15378"/>
        <dbReference type="ChEBI" id="CHEBI:74544"/>
        <dbReference type="ChEBI" id="CHEBI:85223"/>
    </reaction>
    <physiologicalReaction direction="left-to-right" evidence="11">
        <dbReference type="Rhea" id="RHEA:45545"/>
    </physiologicalReaction>
</comment>
<comment type="similarity">
    <text evidence="2">Belongs to the glycerophosphoryl diester phosphodiesterase family.</text>
</comment>
<evidence type="ECO:0000256" key="9">
    <source>
        <dbReference type="ARBA" id="ARBA00023136"/>
    </source>
</evidence>
<evidence type="ECO:0000256" key="4">
    <source>
        <dbReference type="ARBA" id="ARBA00022723"/>
    </source>
</evidence>
<protein>
    <recommendedName>
        <fullName evidence="20">GP-PDE domain-containing protein</fullName>
    </recommendedName>
</protein>
<evidence type="ECO:0000256" key="12">
    <source>
        <dbReference type="ARBA" id="ARBA00047538"/>
    </source>
</evidence>
<keyword evidence="3 15" id="KW-0812">Transmembrane</keyword>
<keyword evidence="6" id="KW-0862">Zinc</keyword>
<evidence type="ECO:0000256" key="7">
    <source>
        <dbReference type="ARBA" id="ARBA00022989"/>
    </source>
</evidence>
<dbReference type="InterPro" id="IPR034751">
    <property type="entry name" value="Yippee"/>
</dbReference>
<gene>
    <name evidence="18" type="ORF">OJAV_G00076800</name>
</gene>
<dbReference type="CDD" id="cd08612">
    <property type="entry name" value="GDPD_GDE4"/>
    <property type="match status" value="1"/>
</dbReference>
<feature type="transmembrane region" description="Helical" evidence="15">
    <location>
        <begin position="198"/>
        <end position="217"/>
    </location>
</feature>
<dbReference type="PANTHER" id="PTHR42758:SF3">
    <property type="entry name" value="LYSOPHOSPHOLIPASE D GDPD3"/>
    <property type="match status" value="1"/>
</dbReference>
<comment type="catalytic activity">
    <reaction evidence="13">
        <text>1-O-(1Z-octadecenyl)-sn-glycero-3-phospho-N-hexadecanoyl-ethanolamine + H2O = 1-O-(1Z-octadecenyl)-sn-glycero-3-phosphate + N-hexadecanoylethanolamine + H(+)</text>
        <dbReference type="Rhea" id="RHEA:53184"/>
        <dbReference type="ChEBI" id="CHEBI:15377"/>
        <dbReference type="ChEBI" id="CHEBI:15378"/>
        <dbReference type="ChEBI" id="CHEBI:71464"/>
        <dbReference type="ChEBI" id="CHEBI:137009"/>
        <dbReference type="ChEBI" id="CHEBI:137017"/>
    </reaction>
    <physiologicalReaction direction="left-to-right" evidence="13">
        <dbReference type="Rhea" id="RHEA:53185"/>
    </physiologicalReaction>
</comment>
<feature type="domain" description="Yippee" evidence="17">
    <location>
        <begin position="341"/>
        <end position="438"/>
    </location>
</feature>
<evidence type="ECO:0000256" key="1">
    <source>
        <dbReference type="ARBA" id="ARBA00004370"/>
    </source>
</evidence>
<evidence type="ECO:0000256" key="11">
    <source>
        <dbReference type="ARBA" id="ARBA00047392"/>
    </source>
</evidence>
<dbReference type="PANTHER" id="PTHR42758">
    <property type="entry name" value="PHOSPHATIDYLGLYCEROL PHOSPHOLIPASE C"/>
    <property type="match status" value="1"/>
</dbReference>
<comment type="catalytic activity">
    <reaction evidence="10">
        <text>1-O-hexadecyl-sn-glycero-3-phosphocholine + H2O = 1-O-hexadecyl-sn-glycero-3-phosphate + choline + H(+)</text>
        <dbReference type="Rhea" id="RHEA:41143"/>
        <dbReference type="ChEBI" id="CHEBI:15354"/>
        <dbReference type="ChEBI" id="CHEBI:15377"/>
        <dbReference type="ChEBI" id="CHEBI:15378"/>
        <dbReference type="ChEBI" id="CHEBI:64496"/>
        <dbReference type="ChEBI" id="CHEBI:77580"/>
    </reaction>
    <physiologicalReaction direction="left-to-right" evidence="10">
        <dbReference type="Rhea" id="RHEA:41144"/>
    </physiologicalReaction>
</comment>
<organism evidence="18 19">
    <name type="scientific">Oryzias javanicus</name>
    <name type="common">Javanese ricefish</name>
    <name type="synonym">Aplocheilus javanicus</name>
    <dbReference type="NCBI Taxonomy" id="123683"/>
    <lineage>
        <taxon>Eukaryota</taxon>
        <taxon>Metazoa</taxon>
        <taxon>Chordata</taxon>
        <taxon>Craniata</taxon>
        <taxon>Vertebrata</taxon>
        <taxon>Euteleostomi</taxon>
        <taxon>Actinopterygii</taxon>
        <taxon>Neopterygii</taxon>
        <taxon>Teleostei</taxon>
        <taxon>Neoteleostei</taxon>
        <taxon>Acanthomorphata</taxon>
        <taxon>Ovalentaria</taxon>
        <taxon>Atherinomorphae</taxon>
        <taxon>Beloniformes</taxon>
        <taxon>Adrianichthyidae</taxon>
        <taxon>Oryziinae</taxon>
        <taxon>Oryzias</taxon>
    </lineage>
</organism>
<evidence type="ECO:0000256" key="13">
    <source>
        <dbReference type="ARBA" id="ARBA00048580"/>
    </source>
</evidence>
<keyword evidence="5" id="KW-0378">Hydrolase</keyword>
<proteinExistence type="inferred from homology"/>
<keyword evidence="9 15" id="KW-0472">Membrane</keyword>
<dbReference type="Pfam" id="PF03009">
    <property type="entry name" value="GDPD"/>
    <property type="match status" value="1"/>
</dbReference>
<evidence type="ECO:0000256" key="8">
    <source>
        <dbReference type="ARBA" id="ARBA00023098"/>
    </source>
</evidence>